<evidence type="ECO:0000256" key="6">
    <source>
        <dbReference type="SAM" id="Phobius"/>
    </source>
</evidence>
<comment type="caution">
    <text evidence="8">The sequence shown here is derived from an EMBL/GenBank/DDBJ whole genome shotgun (WGS) entry which is preliminary data.</text>
</comment>
<feature type="non-terminal residue" evidence="8">
    <location>
        <position position="1"/>
    </location>
</feature>
<feature type="transmembrane region" description="Helical" evidence="6">
    <location>
        <begin position="109"/>
        <end position="127"/>
    </location>
</feature>
<evidence type="ECO:0000313" key="9">
    <source>
        <dbReference type="Proteomes" id="UP000663861"/>
    </source>
</evidence>
<evidence type="ECO:0000256" key="1">
    <source>
        <dbReference type="ARBA" id="ARBA00004141"/>
    </source>
</evidence>
<dbReference type="GO" id="GO:0022857">
    <property type="term" value="F:transmembrane transporter activity"/>
    <property type="evidence" value="ECO:0007669"/>
    <property type="project" value="InterPro"/>
</dbReference>
<accession>A0A8H3H6R6</accession>
<feature type="transmembrane region" description="Helical" evidence="6">
    <location>
        <begin position="416"/>
        <end position="437"/>
    </location>
</feature>
<dbReference type="SUPFAM" id="SSF103473">
    <property type="entry name" value="MFS general substrate transporter"/>
    <property type="match status" value="1"/>
</dbReference>
<dbReference type="InterPro" id="IPR020846">
    <property type="entry name" value="MFS_dom"/>
</dbReference>
<feature type="transmembrane region" description="Helical" evidence="6">
    <location>
        <begin position="48"/>
        <end position="72"/>
    </location>
</feature>
<feature type="transmembrane region" description="Helical" evidence="6">
    <location>
        <begin position="384"/>
        <end position="404"/>
    </location>
</feature>
<dbReference type="GO" id="GO:0016020">
    <property type="term" value="C:membrane"/>
    <property type="evidence" value="ECO:0007669"/>
    <property type="project" value="UniProtKB-SubCell"/>
</dbReference>
<feature type="domain" description="Major facilitator superfamily (MFS) profile" evidence="7">
    <location>
        <begin position="50"/>
        <end position="519"/>
    </location>
</feature>
<dbReference type="PANTHER" id="PTHR23502">
    <property type="entry name" value="MAJOR FACILITATOR SUPERFAMILY"/>
    <property type="match status" value="1"/>
</dbReference>
<evidence type="ECO:0000256" key="3">
    <source>
        <dbReference type="ARBA" id="ARBA00022989"/>
    </source>
</evidence>
<gene>
    <name evidence="8" type="ORF">RDB_LOCUS109111</name>
</gene>
<feature type="transmembrane region" description="Helical" evidence="6">
    <location>
        <begin position="197"/>
        <end position="219"/>
    </location>
</feature>
<dbReference type="PROSITE" id="PS50850">
    <property type="entry name" value="MFS"/>
    <property type="match status" value="1"/>
</dbReference>
<reference evidence="8" key="1">
    <citation type="submission" date="2021-01" db="EMBL/GenBank/DDBJ databases">
        <authorList>
            <person name="Kaushik A."/>
        </authorList>
    </citation>
    <scope>NUCLEOTIDE SEQUENCE</scope>
    <source>
        <strain evidence="8">AG4-RS23</strain>
    </source>
</reference>
<protein>
    <recommendedName>
        <fullName evidence="7">Major facilitator superfamily (MFS) profile domain-containing protein</fullName>
    </recommendedName>
</protein>
<feature type="compositionally biased region" description="Polar residues" evidence="5">
    <location>
        <begin position="1"/>
        <end position="10"/>
    </location>
</feature>
<feature type="transmembrane region" description="Helical" evidence="6">
    <location>
        <begin position="458"/>
        <end position="479"/>
    </location>
</feature>
<keyword evidence="3 6" id="KW-1133">Transmembrane helix</keyword>
<dbReference type="InterPro" id="IPR036259">
    <property type="entry name" value="MFS_trans_sf"/>
</dbReference>
<dbReference type="EMBL" id="CAJMWY010002431">
    <property type="protein sequence ID" value="CAE6489049.1"/>
    <property type="molecule type" value="Genomic_DNA"/>
</dbReference>
<evidence type="ECO:0000256" key="5">
    <source>
        <dbReference type="SAM" id="MobiDB-lite"/>
    </source>
</evidence>
<feature type="transmembrane region" description="Helical" evidence="6">
    <location>
        <begin position="84"/>
        <end position="102"/>
    </location>
</feature>
<evidence type="ECO:0000256" key="4">
    <source>
        <dbReference type="ARBA" id="ARBA00023136"/>
    </source>
</evidence>
<name>A0A8H3H6R6_9AGAM</name>
<feature type="transmembrane region" description="Helical" evidence="6">
    <location>
        <begin position="304"/>
        <end position="323"/>
    </location>
</feature>
<dbReference type="CDD" id="cd17323">
    <property type="entry name" value="MFS_Tpo1_MDR_like"/>
    <property type="match status" value="1"/>
</dbReference>
<dbReference type="PANTHER" id="PTHR23502:SF60">
    <property type="entry name" value="MAJOR FACILITATOR SUPERFAMILY (MFS) PROFILE DOMAIN-CONTAINING PROTEIN-RELATED"/>
    <property type="match status" value="1"/>
</dbReference>
<evidence type="ECO:0000259" key="7">
    <source>
        <dbReference type="PROSITE" id="PS50850"/>
    </source>
</evidence>
<dbReference type="FunFam" id="1.20.1250.20:FF:000011">
    <property type="entry name" value="MFS multidrug transporter, putative"/>
    <property type="match status" value="1"/>
</dbReference>
<dbReference type="Proteomes" id="UP000663861">
    <property type="component" value="Unassembled WGS sequence"/>
</dbReference>
<feature type="transmembrane region" description="Helical" evidence="6">
    <location>
        <begin position="343"/>
        <end position="363"/>
    </location>
</feature>
<dbReference type="Gene3D" id="1.20.1250.20">
    <property type="entry name" value="MFS general substrate transporter like domains"/>
    <property type="match status" value="1"/>
</dbReference>
<sequence>TQSDTESRPPSTLHDVEAPSPKEKPDFVDWDGPDDPKNPRNWTFRHRWAATAVVSLFTFMSPLASSMVAPALPQISRELNLEQGSVLESMTLSVFVLAYAVGRGSVLESMTLSVFVLAYAVGPLIFGPLSETYGRRLILQGSNLFFLAFNIACSRAKTSSQLLAFRFLAGLGGSAPLAIGGGTIADLWSPEERGMAMSLYSLAPLTGPAIGPVAGAWIAERASWRWVFYSTSIADGVIQLVGLWYLTETYAPTILAAKARALRKSTGDETICTAHEHKRKGSSTWKFIANALLRSIKFLMFDPVMTIMAIYMAVMYGTMYLQLTTFASIWTERYGESVGIAGLNYLFMGAGFTLGAQLGARVLDRIYKHLKERNNGIPTPEMRLPLLAVGSFMLPAGLLLYGWTAEYRIFWLVPDIGVFIYCTGIIASFLCIQTYIVDTYGLHAASAVAAVDTYGLHAASAVAAVSSFRSIAGFAFPLFSTKMFTALGIGWGNSVLALIALVIGCPSPFLFYKYGPQLRAMARSSRVPT</sequence>
<feature type="transmembrane region" description="Helical" evidence="6">
    <location>
        <begin position="163"/>
        <end position="185"/>
    </location>
</feature>
<feature type="compositionally biased region" description="Basic and acidic residues" evidence="5">
    <location>
        <begin position="14"/>
        <end position="27"/>
    </location>
</feature>
<dbReference type="AlphaFoldDB" id="A0A8H3H6R6"/>
<proteinExistence type="predicted"/>
<organism evidence="8 9">
    <name type="scientific">Rhizoctonia solani</name>
    <dbReference type="NCBI Taxonomy" id="456999"/>
    <lineage>
        <taxon>Eukaryota</taxon>
        <taxon>Fungi</taxon>
        <taxon>Dikarya</taxon>
        <taxon>Basidiomycota</taxon>
        <taxon>Agaricomycotina</taxon>
        <taxon>Agaricomycetes</taxon>
        <taxon>Cantharellales</taxon>
        <taxon>Ceratobasidiaceae</taxon>
        <taxon>Rhizoctonia</taxon>
    </lineage>
</organism>
<feature type="transmembrane region" description="Helical" evidence="6">
    <location>
        <begin position="491"/>
        <end position="512"/>
    </location>
</feature>
<evidence type="ECO:0000256" key="2">
    <source>
        <dbReference type="ARBA" id="ARBA00022692"/>
    </source>
</evidence>
<evidence type="ECO:0000313" key="8">
    <source>
        <dbReference type="EMBL" id="CAE6489049.1"/>
    </source>
</evidence>
<dbReference type="Pfam" id="PF07690">
    <property type="entry name" value="MFS_1"/>
    <property type="match status" value="1"/>
</dbReference>
<keyword evidence="2 6" id="KW-0812">Transmembrane</keyword>
<dbReference type="InterPro" id="IPR011701">
    <property type="entry name" value="MFS"/>
</dbReference>
<feature type="region of interest" description="Disordered" evidence="5">
    <location>
        <begin position="1"/>
        <end position="35"/>
    </location>
</feature>
<keyword evidence="4 6" id="KW-0472">Membrane</keyword>
<comment type="subcellular location">
    <subcellularLocation>
        <location evidence="1">Membrane</location>
        <topology evidence="1">Multi-pass membrane protein</topology>
    </subcellularLocation>
</comment>